<dbReference type="EMBL" id="VNJI01000014">
    <property type="protein sequence ID" value="TVY09415.1"/>
    <property type="molecule type" value="Genomic_DNA"/>
</dbReference>
<dbReference type="AlphaFoldDB" id="A0A559KBB1"/>
<keyword evidence="3" id="KW-1185">Reference proteome</keyword>
<feature type="transmembrane region" description="Helical" evidence="1">
    <location>
        <begin position="205"/>
        <end position="223"/>
    </location>
</feature>
<dbReference type="Proteomes" id="UP000317036">
    <property type="component" value="Unassembled WGS sequence"/>
</dbReference>
<evidence type="ECO:0000313" key="2">
    <source>
        <dbReference type="EMBL" id="TVY09415.1"/>
    </source>
</evidence>
<organism evidence="2 3">
    <name type="scientific">Paenibacillus cremeus</name>
    <dbReference type="NCBI Taxonomy" id="2163881"/>
    <lineage>
        <taxon>Bacteria</taxon>
        <taxon>Bacillati</taxon>
        <taxon>Bacillota</taxon>
        <taxon>Bacilli</taxon>
        <taxon>Bacillales</taxon>
        <taxon>Paenibacillaceae</taxon>
        <taxon>Paenibacillus</taxon>
    </lineage>
</organism>
<dbReference type="OrthoDB" id="1681403at2"/>
<feature type="transmembrane region" description="Helical" evidence="1">
    <location>
        <begin position="85"/>
        <end position="103"/>
    </location>
</feature>
<gene>
    <name evidence="2" type="ORF">FPZ49_13270</name>
</gene>
<name>A0A559KBB1_9BACL</name>
<evidence type="ECO:0000256" key="1">
    <source>
        <dbReference type="SAM" id="Phobius"/>
    </source>
</evidence>
<proteinExistence type="predicted"/>
<comment type="caution">
    <text evidence="2">The sequence shown here is derived from an EMBL/GenBank/DDBJ whole genome shotgun (WGS) entry which is preliminary data.</text>
</comment>
<accession>A0A559KBB1</accession>
<dbReference type="RefSeq" id="WP_144847364.1">
    <property type="nucleotide sequence ID" value="NZ_VNJI01000014.1"/>
</dbReference>
<feature type="transmembrane region" description="Helical" evidence="1">
    <location>
        <begin position="169"/>
        <end position="185"/>
    </location>
</feature>
<evidence type="ECO:0000313" key="3">
    <source>
        <dbReference type="Proteomes" id="UP000317036"/>
    </source>
</evidence>
<keyword evidence="1" id="KW-0472">Membrane</keyword>
<keyword evidence="1" id="KW-1133">Transmembrane helix</keyword>
<protein>
    <submittedName>
        <fullName evidence="2">Uncharacterized protein</fullName>
    </submittedName>
</protein>
<sequence>MKNNVSPRRTRAYISAFTTTQIHLRNPWVVTFFAFSFPGFGNLLLHRYAKAFTLISWEVFINTHAKVNLGILYSMTGHFAKAKEVLDPRWLIIYVGIYMYSIWDGYRSTMDINKQFLLADHENAKLTPSVMSAWDINFLDKKAPFVALAWSLLVPGLGHLYIHHMITGFFLFGWTIAIMYFSHIPEAINLSMIGDFAGAKAAVDMQWLLYLPSILCFVFYDAYVSTVESNKLFELEQVQHLKQQYQSPQFQMPI</sequence>
<reference evidence="2 3" key="1">
    <citation type="submission" date="2019-07" db="EMBL/GenBank/DDBJ databases">
        <authorList>
            <person name="Kim J."/>
        </authorList>
    </citation>
    <scope>NUCLEOTIDE SEQUENCE [LARGE SCALE GENOMIC DNA]</scope>
    <source>
        <strain evidence="2 3">JC52</strain>
    </source>
</reference>
<keyword evidence="1" id="KW-0812">Transmembrane</keyword>